<dbReference type="AlphaFoldDB" id="A0A3S1CUP3"/>
<dbReference type="Proteomes" id="UP000271624">
    <property type="component" value="Unassembled WGS sequence"/>
</dbReference>
<evidence type="ECO:0000256" key="1">
    <source>
        <dbReference type="SAM" id="MobiDB-lite"/>
    </source>
</evidence>
<organism evidence="2 3">
    <name type="scientific">Dulcicalothrix desertica PCC 7102</name>
    <dbReference type="NCBI Taxonomy" id="232991"/>
    <lineage>
        <taxon>Bacteria</taxon>
        <taxon>Bacillati</taxon>
        <taxon>Cyanobacteriota</taxon>
        <taxon>Cyanophyceae</taxon>
        <taxon>Nostocales</taxon>
        <taxon>Calotrichaceae</taxon>
        <taxon>Dulcicalothrix</taxon>
    </lineage>
</organism>
<keyword evidence="3" id="KW-1185">Reference proteome</keyword>
<feature type="compositionally biased region" description="Basic and acidic residues" evidence="1">
    <location>
        <begin position="26"/>
        <end position="36"/>
    </location>
</feature>
<comment type="caution">
    <text evidence="2">The sequence shown here is derived from an EMBL/GenBank/DDBJ whole genome shotgun (WGS) entry which is preliminary data.</text>
</comment>
<accession>A0A3S1CUP3</accession>
<reference evidence="2" key="2">
    <citation type="journal article" date="2019" name="Genome Biol. Evol.">
        <title>Day and night: Metabolic profiles and evolutionary relationships of six axenic non-marine cyanobacteria.</title>
        <authorList>
            <person name="Will S.E."/>
            <person name="Henke P."/>
            <person name="Boedeker C."/>
            <person name="Huang S."/>
            <person name="Brinkmann H."/>
            <person name="Rohde M."/>
            <person name="Jarek M."/>
            <person name="Friedl T."/>
            <person name="Seufert S."/>
            <person name="Schumacher M."/>
            <person name="Overmann J."/>
            <person name="Neumann-Schaal M."/>
            <person name="Petersen J."/>
        </authorList>
    </citation>
    <scope>NUCLEOTIDE SEQUENCE [LARGE SCALE GENOMIC DNA]</scope>
    <source>
        <strain evidence="2">PCC 7102</strain>
    </source>
</reference>
<evidence type="ECO:0000313" key="2">
    <source>
        <dbReference type="EMBL" id="RUT08984.1"/>
    </source>
</evidence>
<protein>
    <submittedName>
        <fullName evidence="2">Uncharacterized protein</fullName>
    </submittedName>
</protein>
<gene>
    <name evidence="2" type="ORF">DSM106972_010370</name>
</gene>
<dbReference type="EMBL" id="RSCL01000002">
    <property type="protein sequence ID" value="RUT08984.1"/>
    <property type="molecule type" value="Genomic_DNA"/>
</dbReference>
<dbReference type="RefSeq" id="WP_127079539.1">
    <property type="nucleotide sequence ID" value="NZ_RSCL01000002.1"/>
</dbReference>
<feature type="compositionally biased region" description="Polar residues" evidence="1">
    <location>
        <begin position="37"/>
        <end position="46"/>
    </location>
</feature>
<reference evidence="2" key="1">
    <citation type="submission" date="2018-12" db="EMBL/GenBank/DDBJ databases">
        <authorList>
            <person name="Will S."/>
            <person name="Neumann-Schaal M."/>
            <person name="Henke P."/>
        </authorList>
    </citation>
    <scope>NUCLEOTIDE SEQUENCE</scope>
    <source>
        <strain evidence="2">PCC 7102</strain>
    </source>
</reference>
<feature type="region of interest" description="Disordered" evidence="1">
    <location>
        <begin position="1"/>
        <end position="46"/>
    </location>
</feature>
<evidence type="ECO:0000313" key="3">
    <source>
        <dbReference type="Proteomes" id="UP000271624"/>
    </source>
</evidence>
<sequence>MFYIQVAHARSYKPVSPDKRKPRNSKPSETEARTDKSSQFAQNQTKEYIRNAQRVYFYERRTFS</sequence>
<dbReference type="OrthoDB" id="490143at2"/>
<name>A0A3S1CUP3_9CYAN</name>
<proteinExistence type="predicted"/>